<reference evidence="2 3" key="1">
    <citation type="submission" date="2018-07" db="EMBL/GenBank/DDBJ databases">
        <title>Genomic Encyclopedia of Type Strains, Phase III (KMG-III): the genomes of soil and plant-associated and newly described type strains.</title>
        <authorList>
            <person name="Whitman W."/>
        </authorList>
    </citation>
    <scope>NUCLEOTIDE SEQUENCE [LARGE SCALE GENOMIC DNA]</scope>
    <source>
        <strain evidence="2 3">CECT 8575</strain>
    </source>
</reference>
<dbReference type="Proteomes" id="UP000253495">
    <property type="component" value="Unassembled WGS sequence"/>
</dbReference>
<protein>
    <submittedName>
        <fullName evidence="2">Uncharacterized protein</fullName>
    </submittedName>
</protein>
<proteinExistence type="predicted"/>
<name>A0A368VHJ8_9ACTN</name>
<evidence type="ECO:0000313" key="2">
    <source>
        <dbReference type="EMBL" id="RCW38481.1"/>
    </source>
</evidence>
<comment type="caution">
    <text evidence="2">The sequence shown here is derived from an EMBL/GenBank/DDBJ whole genome shotgun (WGS) entry which is preliminary data.</text>
</comment>
<organism evidence="2 3">
    <name type="scientific">Halopolyspora algeriensis</name>
    <dbReference type="NCBI Taxonomy" id="1500506"/>
    <lineage>
        <taxon>Bacteria</taxon>
        <taxon>Bacillati</taxon>
        <taxon>Actinomycetota</taxon>
        <taxon>Actinomycetes</taxon>
        <taxon>Actinomycetes incertae sedis</taxon>
        <taxon>Halopolyspora</taxon>
    </lineage>
</organism>
<dbReference type="EMBL" id="QPJC01000022">
    <property type="protein sequence ID" value="RCW38481.1"/>
    <property type="molecule type" value="Genomic_DNA"/>
</dbReference>
<sequence length="114" mass="12817">MPSTVTMPVERYRAMKADAELGRMWREWHARMLAADSAHDIAEAERWGHIARQPSFAELQRLRGDTAARPGPNPLDELFPRPRPLSDAEQRRASLMLDAALGATRHDETMEGAA</sequence>
<accession>A0A368VHJ8</accession>
<gene>
    <name evidence="2" type="ORF">DFQ14_12224</name>
</gene>
<evidence type="ECO:0000256" key="1">
    <source>
        <dbReference type="SAM" id="MobiDB-lite"/>
    </source>
</evidence>
<keyword evidence="3" id="KW-1185">Reference proteome</keyword>
<dbReference type="AlphaFoldDB" id="A0A368VHJ8"/>
<feature type="region of interest" description="Disordered" evidence="1">
    <location>
        <begin position="64"/>
        <end position="90"/>
    </location>
</feature>
<feature type="compositionally biased region" description="Basic and acidic residues" evidence="1">
    <location>
        <begin position="78"/>
        <end position="90"/>
    </location>
</feature>
<dbReference type="RefSeq" id="WP_141921421.1">
    <property type="nucleotide sequence ID" value="NZ_QPJC01000022.1"/>
</dbReference>
<evidence type="ECO:0000313" key="3">
    <source>
        <dbReference type="Proteomes" id="UP000253495"/>
    </source>
</evidence>